<comment type="caution">
    <text evidence="1">The sequence shown here is derived from an EMBL/GenBank/DDBJ whole genome shotgun (WGS) entry which is preliminary data.</text>
</comment>
<sequence length="206" mass="22635">MRAAALRGTRGSTRRVWVAVLCGWFAAAWLPLPARADADAGKAKAQVCVACHGPMGNSTEPDCPILAGQNARYLYLELRDFKEGRRSDPRMSPAAANLSREDMQDLADYFAAQKLVPVRFKSDNASIEAGRKKAAEVLCTMCHQGGFSGQNEIPRVTGQPYAYIVKQLQDFRSHTRTNDGGNMASVTRNLTDEDIRNLAAYINNLQ</sequence>
<accession>A0ACC7N6B3</accession>
<protein>
    <submittedName>
        <fullName evidence="1">C-type cytochrome</fullName>
    </submittedName>
</protein>
<evidence type="ECO:0000313" key="1">
    <source>
        <dbReference type="EMBL" id="MFM0102982.1"/>
    </source>
</evidence>
<proteinExistence type="predicted"/>
<dbReference type="Proteomes" id="UP001629235">
    <property type="component" value="Unassembled WGS sequence"/>
</dbReference>
<name>A0ACC7N6B3_9BURK</name>
<reference evidence="1 2" key="1">
    <citation type="journal article" date="2024" name="Chem. Sci.">
        <title>Discovery of megapolipeptins by genome mining of a Burkholderiales bacteria collection.</title>
        <authorList>
            <person name="Paulo B.S."/>
            <person name="Recchia M.J.J."/>
            <person name="Lee S."/>
            <person name="Fergusson C.H."/>
            <person name="Romanowski S.B."/>
            <person name="Hernandez A."/>
            <person name="Krull N."/>
            <person name="Liu D.Y."/>
            <person name="Cavanagh H."/>
            <person name="Bos A."/>
            <person name="Gray C.A."/>
            <person name="Murphy B.T."/>
            <person name="Linington R.G."/>
            <person name="Eustaquio A.S."/>
        </authorList>
    </citation>
    <scope>NUCLEOTIDE SEQUENCE [LARGE SCALE GENOMIC DNA]</scope>
    <source>
        <strain evidence="1 2">RL18-126-BIB-B</strain>
    </source>
</reference>
<dbReference type="EMBL" id="JAQQDW010000007">
    <property type="protein sequence ID" value="MFM0102982.1"/>
    <property type="molecule type" value="Genomic_DNA"/>
</dbReference>
<gene>
    <name evidence="1" type="ORF">PQR01_05695</name>
</gene>
<organism evidence="1 2">
    <name type="scientific">Paraburkholderia rhynchosiae</name>
    <dbReference type="NCBI Taxonomy" id="487049"/>
    <lineage>
        <taxon>Bacteria</taxon>
        <taxon>Pseudomonadati</taxon>
        <taxon>Pseudomonadota</taxon>
        <taxon>Betaproteobacteria</taxon>
        <taxon>Burkholderiales</taxon>
        <taxon>Burkholderiaceae</taxon>
        <taxon>Paraburkholderia</taxon>
    </lineage>
</organism>
<evidence type="ECO:0000313" key="2">
    <source>
        <dbReference type="Proteomes" id="UP001629235"/>
    </source>
</evidence>
<keyword evidence="2" id="KW-1185">Reference proteome</keyword>